<evidence type="ECO:0000313" key="7">
    <source>
        <dbReference type="Proteomes" id="UP000290849"/>
    </source>
</evidence>
<keyword evidence="3" id="KW-0238">DNA-binding</keyword>
<keyword evidence="7" id="KW-1185">Reference proteome</keyword>
<keyword evidence="2" id="KW-0805">Transcription regulation</keyword>
<dbReference type="GO" id="GO:0032993">
    <property type="term" value="C:protein-DNA complex"/>
    <property type="evidence" value="ECO:0007669"/>
    <property type="project" value="TreeGrafter"/>
</dbReference>
<dbReference type="PROSITE" id="PS50931">
    <property type="entry name" value="HTH_LYSR"/>
    <property type="match status" value="1"/>
</dbReference>
<protein>
    <submittedName>
        <fullName evidence="6">LysR family transcriptional regulator</fullName>
    </submittedName>
</protein>
<dbReference type="InterPro" id="IPR000847">
    <property type="entry name" value="LysR_HTH_N"/>
</dbReference>
<dbReference type="GO" id="GO:0003677">
    <property type="term" value="F:DNA binding"/>
    <property type="evidence" value="ECO:0007669"/>
    <property type="project" value="UniProtKB-KW"/>
</dbReference>
<proteinExistence type="inferred from homology"/>
<keyword evidence="4" id="KW-0804">Transcription</keyword>
<dbReference type="InterPro" id="IPR036388">
    <property type="entry name" value="WH-like_DNA-bd_sf"/>
</dbReference>
<evidence type="ECO:0000259" key="5">
    <source>
        <dbReference type="PROSITE" id="PS50931"/>
    </source>
</evidence>
<name>A0A4Q1HKM6_9BURK</name>
<gene>
    <name evidence="6" type="ORF">C7R54_14735</name>
</gene>
<reference evidence="6 7" key="1">
    <citation type="journal article" date="2017" name="Int. J. Syst. Evol. Microbiol.">
        <title>Achromobacter aloeverae sp. nov., isolated from the root of Aloe vera (L.) Burm.f.</title>
        <authorList>
            <person name="Kuncharoen N."/>
            <person name="Muramatsu Y."/>
            <person name="Shibata C."/>
            <person name="Kamakura Y."/>
            <person name="Nakagawa Y."/>
            <person name="Tanasupawat S."/>
        </authorList>
    </citation>
    <scope>NUCLEOTIDE SEQUENCE [LARGE SCALE GENOMIC DNA]</scope>
    <source>
        <strain evidence="6 7">AVA-1</strain>
    </source>
</reference>
<dbReference type="SUPFAM" id="SSF53850">
    <property type="entry name" value="Periplasmic binding protein-like II"/>
    <property type="match status" value="1"/>
</dbReference>
<dbReference type="PANTHER" id="PTHR30346">
    <property type="entry name" value="TRANSCRIPTIONAL DUAL REGULATOR HCAR-RELATED"/>
    <property type="match status" value="1"/>
</dbReference>
<comment type="caution">
    <text evidence="6">The sequence shown here is derived from an EMBL/GenBank/DDBJ whole genome shotgun (WGS) entry which is preliminary data.</text>
</comment>
<evidence type="ECO:0000313" key="6">
    <source>
        <dbReference type="EMBL" id="RXN87845.1"/>
    </source>
</evidence>
<dbReference type="EMBL" id="PYAL01000004">
    <property type="protein sequence ID" value="RXN87845.1"/>
    <property type="molecule type" value="Genomic_DNA"/>
</dbReference>
<dbReference type="CDD" id="cd08427">
    <property type="entry name" value="PBP2_LTTR_like_2"/>
    <property type="match status" value="1"/>
</dbReference>
<feature type="domain" description="HTH lysR-type" evidence="5">
    <location>
        <begin position="1"/>
        <end position="58"/>
    </location>
</feature>
<dbReference type="InterPro" id="IPR005119">
    <property type="entry name" value="LysR_subst-bd"/>
</dbReference>
<dbReference type="Pfam" id="PF03466">
    <property type="entry name" value="LysR_substrate"/>
    <property type="match status" value="1"/>
</dbReference>
<dbReference type="PANTHER" id="PTHR30346:SF28">
    <property type="entry name" value="HTH-TYPE TRANSCRIPTIONAL REGULATOR CYNR"/>
    <property type="match status" value="1"/>
</dbReference>
<comment type="similarity">
    <text evidence="1">Belongs to the LysR transcriptional regulatory family.</text>
</comment>
<dbReference type="Proteomes" id="UP000290849">
    <property type="component" value="Unassembled WGS sequence"/>
</dbReference>
<dbReference type="SUPFAM" id="SSF46785">
    <property type="entry name" value="Winged helix' DNA-binding domain"/>
    <property type="match status" value="1"/>
</dbReference>
<evidence type="ECO:0000256" key="3">
    <source>
        <dbReference type="ARBA" id="ARBA00023125"/>
    </source>
</evidence>
<dbReference type="Gene3D" id="3.40.190.10">
    <property type="entry name" value="Periplasmic binding protein-like II"/>
    <property type="match status" value="2"/>
</dbReference>
<evidence type="ECO:0000256" key="1">
    <source>
        <dbReference type="ARBA" id="ARBA00009437"/>
    </source>
</evidence>
<dbReference type="Gene3D" id="1.10.10.10">
    <property type="entry name" value="Winged helix-like DNA-binding domain superfamily/Winged helix DNA-binding domain"/>
    <property type="match status" value="1"/>
</dbReference>
<dbReference type="AlphaFoldDB" id="A0A4Q1HKM6"/>
<dbReference type="InterPro" id="IPR036390">
    <property type="entry name" value="WH_DNA-bd_sf"/>
</dbReference>
<dbReference type="Pfam" id="PF00126">
    <property type="entry name" value="HTH_1"/>
    <property type="match status" value="1"/>
</dbReference>
<dbReference type="GO" id="GO:0003700">
    <property type="term" value="F:DNA-binding transcription factor activity"/>
    <property type="evidence" value="ECO:0007669"/>
    <property type="project" value="InterPro"/>
</dbReference>
<organism evidence="6 7">
    <name type="scientific">Achromobacter aloeverae</name>
    <dbReference type="NCBI Taxonomy" id="1750518"/>
    <lineage>
        <taxon>Bacteria</taxon>
        <taxon>Pseudomonadati</taxon>
        <taxon>Pseudomonadota</taxon>
        <taxon>Betaproteobacteria</taxon>
        <taxon>Burkholderiales</taxon>
        <taxon>Alcaligenaceae</taxon>
        <taxon>Achromobacter</taxon>
    </lineage>
</organism>
<evidence type="ECO:0000256" key="2">
    <source>
        <dbReference type="ARBA" id="ARBA00023015"/>
    </source>
</evidence>
<accession>A0A4Q1HKM6</accession>
<dbReference type="RefSeq" id="WP_129151215.1">
    <property type="nucleotide sequence ID" value="NZ_JBHSDO010000011.1"/>
</dbReference>
<sequence>MDTAWLRSFLLVVEAGSMAEAARRLDITPAAVAKQLRNLEREVGTPLLARSGRTVRPTDAGHRVTGIARSLQADLAQLKRSAFDEKMQGELRLGTISTALHSLVPDMLARLVKRHPRLRVFIQPGMSMDLYDAVQSEALDAAVCLHPQFELPKTFYWQTLREEPLVVLVPQRLARRDPHDLLRREPLIRYDRTQWGGRQAEDYLRKVGIVPHERFELSSLAAIAMMVDRGLGVSLAPDAGSPWPGGLRLAKLPLPVSMAPRLVGVLCLRSSARMALVRRMVELAQAAAVR</sequence>
<evidence type="ECO:0000256" key="4">
    <source>
        <dbReference type="ARBA" id="ARBA00023163"/>
    </source>
</evidence>
<dbReference type="OrthoDB" id="9803735at2"/>